<dbReference type="Gene3D" id="1.10.10.10">
    <property type="entry name" value="Winged helix-like DNA-binding domain superfamily/Winged helix DNA-binding domain"/>
    <property type="match status" value="1"/>
</dbReference>
<gene>
    <name evidence="6" type="ORF">Ga0061068_10240</name>
</gene>
<evidence type="ECO:0000259" key="5">
    <source>
        <dbReference type="PROSITE" id="PS50931"/>
    </source>
</evidence>
<name>A0A0K6IQH9_9PROT</name>
<sequence length="313" mass="34892">MADRRLQVFYTVVKAGSFTKAAERLFMTQPAVTFQIKQLEEHFNTRLLERGHGKLKLTPAGEIVFAYAEKMLSLDEELETRVAELTSELAGLLSIGASTTLATYWMPRVIEEFKRAHPRVIPRLVVGTSQLTQQRVLERELDLGIIEIAPDEPGLDQKQIGRDELWAIFAPGHPLAQRKGKPVRAKELAAYPFIQRDPGNGIREITEAFFEAAGIAPESLTIAAEMGTLQGVKHLAAAGIGVAIASRAALLEELRTGQLAAAPLDPPQYTPFELIAPKDRFRSRLIMTFVDFLQERIRAMEQQLPSAEFFFGR</sequence>
<dbReference type="FunFam" id="1.10.10.10:FF:000001">
    <property type="entry name" value="LysR family transcriptional regulator"/>
    <property type="match status" value="1"/>
</dbReference>
<dbReference type="PRINTS" id="PR00039">
    <property type="entry name" value="HTHLYSR"/>
</dbReference>
<accession>A0A0K6IQH9</accession>
<dbReference type="Proteomes" id="UP000182108">
    <property type="component" value="Unassembled WGS sequence"/>
</dbReference>
<dbReference type="SUPFAM" id="SSF53850">
    <property type="entry name" value="Periplasmic binding protein-like II"/>
    <property type="match status" value="1"/>
</dbReference>
<protein>
    <submittedName>
        <fullName evidence="6">Transcriptional regulator</fullName>
    </submittedName>
</protein>
<comment type="similarity">
    <text evidence="1">Belongs to the LysR transcriptional regulatory family.</text>
</comment>
<keyword evidence="7" id="KW-1185">Reference proteome</keyword>
<keyword evidence="2" id="KW-0805">Transcription regulation</keyword>
<reference evidence="7" key="1">
    <citation type="submission" date="2015-08" db="EMBL/GenBank/DDBJ databases">
        <authorList>
            <person name="Babu N.S."/>
            <person name="Beckwith C.J."/>
            <person name="Beseler K.G."/>
            <person name="Brison A."/>
            <person name="Carone J.V."/>
            <person name="Caskin T.P."/>
            <person name="Diamond M."/>
            <person name="Durham M.E."/>
            <person name="Foxe J.M."/>
            <person name="Go M."/>
            <person name="Henderson B.A."/>
            <person name="Jones I.B."/>
            <person name="McGettigan J.A."/>
            <person name="Micheletti S.J."/>
            <person name="Nasrallah M.E."/>
            <person name="Ortiz D."/>
            <person name="Piller C.R."/>
            <person name="Privatt S.R."/>
            <person name="Schneider S.L."/>
            <person name="Sharp S."/>
            <person name="Smith T.C."/>
            <person name="Stanton J.D."/>
            <person name="Ullery H.E."/>
            <person name="Wilson R.J."/>
            <person name="Serrano M.G."/>
            <person name="Buck G."/>
            <person name="Lee V."/>
            <person name="Wang Y."/>
            <person name="Carvalho R."/>
            <person name="Voegtly L."/>
            <person name="Shi R."/>
            <person name="Duckworth R."/>
            <person name="Johnson A."/>
            <person name="Loviza R."/>
            <person name="Walstead R."/>
            <person name="Shah Z."/>
            <person name="Kiflezghi M."/>
            <person name="Wade K."/>
            <person name="Ball S.L."/>
            <person name="Bradley K.W."/>
            <person name="Asai D.J."/>
            <person name="Bowman C.A."/>
            <person name="Russell D.A."/>
            <person name="Pope W.H."/>
            <person name="Jacobs-Sera D."/>
            <person name="Hendrix R.W."/>
            <person name="Hatfull G.F."/>
        </authorList>
    </citation>
    <scope>NUCLEOTIDE SEQUENCE [LARGE SCALE GENOMIC DNA]</scope>
    <source>
        <strain evidence="7">JCM 19170</strain>
    </source>
</reference>
<keyword evidence="4" id="KW-0804">Transcription</keyword>
<dbReference type="OrthoDB" id="9771171at2"/>
<keyword evidence="3" id="KW-0238">DNA-binding</keyword>
<evidence type="ECO:0000256" key="2">
    <source>
        <dbReference type="ARBA" id="ARBA00023015"/>
    </source>
</evidence>
<evidence type="ECO:0000313" key="6">
    <source>
        <dbReference type="EMBL" id="CUB05567.1"/>
    </source>
</evidence>
<evidence type="ECO:0000256" key="4">
    <source>
        <dbReference type="ARBA" id="ARBA00023163"/>
    </source>
</evidence>
<organism evidence="6 7">
    <name type="scientific">Tepidiphilus thermophilus</name>
    <dbReference type="NCBI Taxonomy" id="876478"/>
    <lineage>
        <taxon>Bacteria</taxon>
        <taxon>Pseudomonadati</taxon>
        <taxon>Pseudomonadota</taxon>
        <taxon>Hydrogenophilia</taxon>
        <taxon>Hydrogenophilales</taxon>
        <taxon>Hydrogenophilaceae</taxon>
        <taxon>Tepidiphilus</taxon>
    </lineage>
</organism>
<dbReference type="Pfam" id="PF03466">
    <property type="entry name" value="LysR_substrate"/>
    <property type="match status" value="1"/>
</dbReference>
<dbReference type="Gene3D" id="3.40.190.290">
    <property type="match status" value="1"/>
</dbReference>
<dbReference type="InterPro" id="IPR000847">
    <property type="entry name" value="LysR_HTH_N"/>
</dbReference>
<dbReference type="SUPFAM" id="SSF46785">
    <property type="entry name" value="Winged helix' DNA-binding domain"/>
    <property type="match status" value="1"/>
</dbReference>
<dbReference type="Pfam" id="PF00126">
    <property type="entry name" value="HTH_1"/>
    <property type="match status" value="1"/>
</dbReference>
<evidence type="ECO:0000256" key="3">
    <source>
        <dbReference type="ARBA" id="ARBA00023125"/>
    </source>
</evidence>
<dbReference type="InterPro" id="IPR036388">
    <property type="entry name" value="WH-like_DNA-bd_sf"/>
</dbReference>
<dbReference type="RefSeq" id="WP_072247888.1">
    <property type="nucleotide sequence ID" value="NZ_CYHH01000002.1"/>
</dbReference>
<dbReference type="EMBL" id="CYHH01000002">
    <property type="protein sequence ID" value="CUB05567.1"/>
    <property type="molecule type" value="Genomic_DNA"/>
</dbReference>
<dbReference type="PANTHER" id="PTHR30126:SF39">
    <property type="entry name" value="HTH-TYPE TRANSCRIPTIONAL REGULATOR CYSL"/>
    <property type="match status" value="1"/>
</dbReference>
<dbReference type="GO" id="GO:0000976">
    <property type="term" value="F:transcription cis-regulatory region binding"/>
    <property type="evidence" value="ECO:0007669"/>
    <property type="project" value="TreeGrafter"/>
</dbReference>
<dbReference type="PANTHER" id="PTHR30126">
    <property type="entry name" value="HTH-TYPE TRANSCRIPTIONAL REGULATOR"/>
    <property type="match status" value="1"/>
</dbReference>
<dbReference type="AlphaFoldDB" id="A0A0K6IQH9"/>
<proteinExistence type="inferred from homology"/>
<dbReference type="PROSITE" id="PS50931">
    <property type="entry name" value="HTH_LYSR"/>
    <property type="match status" value="1"/>
</dbReference>
<dbReference type="GO" id="GO:0003700">
    <property type="term" value="F:DNA-binding transcription factor activity"/>
    <property type="evidence" value="ECO:0007669"/>
    <property type="project" value="InterPro"/>
</dbReference>
<evidence type="ECO:0000256" key="1">
    <source>
        <dbReference type="ARBA" id="ARBA00009437"/>
    </source>
</evidence>
<dbReference type="InterPro" id="IPR005119">
    <property type="entry name" value="LysR_subst-bd"/>
</dbReference>
<evidence type="ECO:0000313" key="7">
    <source>
        <dbReference type="Proteomes" id="UP000182108"/>
    </source>
</evidence>
<feature type="domain" description="HTH lysR-type" evidence="5">
    <location>
        <begin position="1"/>
        <end position="58"/>
    </location>
</feature>
<dbReference type="InterPro" id="IPR036390">
    <property type="entry name" value="WH_DNA-bd_sf"/>
</dbReference>